<organism evidence="2 3">
    <name type="scientific">Nocardioides eburneus</name>
    <dbReference type="NCBI Taxonomy" id="3231482"/>
    <lineage>
        <taxon>Bacteria</taxon>
        <taxon>Bacillati</taxon>
        <taxon>Actinomycetota</taxon>
        <taxon>Actinomycetes</taxon>
        <taxon>Propionibacteriales</taxon>
        <taxon>Nocardioidaceae</taxon>
        <taxon>Nocardioides</taxon>
    </lineage>
</organism>
<dbReference type="PANTHER" id="PTHR34846">
    <property type="entry name" value="4-CARBOXYMUCONOLACTONE DECARBOXYLASE FAMILY PROTEIN (AFU_ORTHOLOGUE AFUA_6G11590)"/>
    <property type="match status" value="1"/>
</dbReference>
<name>A0ABV3SW75_9ACTN</name>
<evidence type="ECO:0000259" key="1">
    <source>
        <dbReference type="Pfam" id="PF02627"/>
    </source>
</evidence>
<dbReference type="Gene3D" id="1.20.1290.10">
    <property type="entry name" value="AhpD-like"/>
    <property type="match status" value="1"/>
</dbReference>
<evidence type="ECO:0000313" key="2">
    <source>
        <dbReference type="EMBL" id="MEX0427191.1"/>
    </source>
</evidence>
<keyword evidence="3" id="KW-1185">Reference proteome</keyword>
<evidence type="ECO:0000313" key="3">
    <source>
        <dbReference type="Proteomes" id="UP001556631"/>
    </source>
</evidence>
<dbReference type="EMBL" id="JBFPJR010000008">
    <property type="protein sequence ID" value="MEX0427191.1"/>
    <property type="molecule type" value="Genomic_DNA"/>
</dbReference>
<dbReference type="NCBIfam" id="TIGR00778">
    <property type="entry name" value="ahpD_dom"/>
    <property type="match status" value="1"/>
</dbReference>
<reference evidence="2 3" key="1">
    <citation type="submission" date="2024-07" db="EMBL/GenBank/DDBJ databases">
        <authorList>
            <person name="Lee S."/>
            <person name="Kang M."/>
        </authorList>
    </citation>
    <scope>NUCLEOTIDE SEQUENCE [LARGE SCALE GENOMIC DNA]</scope>
    <source>
        <strain evidence="2 3">DS6</strain>
    </source>
</reference>
<dbReference type="InterPro" id="IPR004675">
    <property type="entry name" value="AhpD_core"/>
</dbReference>
<sequence>MSARARRATYDEGVVMLPHVNLSKLFPAAYEAQLAAEKAAQEAVVTAGLDPLLVELVKIRASQLNGCAFCLRMHTRDALEKGETADRLALVAAWWESQYFTAQEQAALTLAERITRIGDEHTAPAPTVDIEGVLDEKQIAAIVLVAITINTWNRFAVASHYPVAP</sequence>
<dbReference type="RefSeq" id="WP_367992338.1">
    <property type="nucleotide sequence ID" value="NZ_JBFPJR010000008.1"/>
</dbReference>
<dbReference type="Pfam" id="PF02627">
    <property type="entry name" value="CMD"/>
    <property type="match status" value="1"/>
</dbReference>
<dbReference type="Proteomes" id="UP001556631">
    <property type="component" value="Unassembled WGS sequence"/>
</dbReference>
<dbReference type="PANTHER" id="PTHR34846:SF10">
    <property type="entry name" value="CYTOPLASMIC PROTEIN"/>
    <property type="match status" value="1"/>
</dbReference>
<dbReference type="InterPro" id="IPR003779">
    <property type="entry name" value="CMD-like"/>
</dbReference>
<comment type="caution">
    <text evidence="2">The sequence shown here is derived from an EMBL/GenBank/DDBJ whole genome shotgun (WGS) entry which is preliminary data.</text>
</comment>
<gene>
    <name evidence="2" type="ORF">AB3X52_06120</name>
</gene>
<feature type="domain" description="Carboxymuconolactone decarboxylase-like" evidence="1">
    <location>
        <begin position="41"/>
        <end position="112"/>
    </location>
</feature>
<protein>
    <submittedName>
        <fullName evidence="2">Carboxymuconolactone decarboxylase family protein</fullName>
    </submittedName>
</protein>
<accession>A0ABV3SW75</accession>
<dbReference type="InterPro" id="IPR029032">
    <property type="entry name" value="AhpD-like"/>
</dbReference>
<proteinExistence type="predicted"/>
<dbReference type="SUPFAM" id="SSF69118">
    <property type="entry name" value="AhpD-like"/>
    <property type="match status" value="1"/>
</dbReference>